<protein>
    <recommendedName>
        <fullName evidence="3">Shisa N-terminal domain-containing protein</fullName>
    </recommendedName>
</protein>
<organism evidence="4 5">
    <name type="scientific">Pyxicephalus adspersus</name>
    <name type="common">African bullfrog</name>
    <dbReference type="NCBI Taxonomy" id="30357"/>
    <lineage>
        <taxon>Eukaryota</taxon>
        <taxon>Metazoa</taxon>
        <taxon>Chordata</taxon>
        <taxon>Craniata</taxon>
        <taxon>Vertebrata</taxon>
        <taxon>Euteleostomi</taxon>
        <taxon>Amphibia</taxon>
        <taxon>Batrachia</taxon>
        <taxon>Anura</taxon>
        <taxon>Neobatrachia</taxon>
        <taxon>Ranoidea</taxon>
        <taxon>Pyxicephalidae</taxon>
        <taxon>Pyxicephalinae</taxon>
        <taxon>Pyxicephalus</taxon>
    </lineage>
</organism>
<dbReference type="Pfam" id="PF13908">
    <property type="entry name" value="Shisa_N"/>
    <property type="match status" value="1"/>
</dbReference>
<feature type="transmembrane region" description="Helical" evidence="1">
    <location>
        <begin position="74"/>
        <end position="97"/>
    </location>
</feature>
<keyword evidence="5" id="KW-1185">Reference proteome</keyword>
<accession>A0AAV3A5K0</accession>
<dbReference type="InterPro" id="IPR053891">
    <property type="entry name" value="Shisa_N"/>
</dbReference>
<reference evidence="4" key="1">
    <citation type="thesis" date="2020" institute="ProQuest LLC" country="789 East Eisenhower Parkway, Ann Arbor, MI, USA">
        <title>Comparative Genomics and Chromosome Evolution.</title>
        <authorList>
            <person name="Mudd A.B."/>
        </authorList>
    </citation>
    <scope>NUCLEOTIDE SEQUENCE</scope>
    <source>
        <strain evidence="4">1538</strain>
        <tissue evidence="4">Blood</tissue>
    </source>
</reference>
<keyword evidence="2" id="KW-0732">Signal</keyword>
<feature type="domain" description="Shisa N-terminal" evidence="3">
    <location>
        <begin position="22"/>
        <end position="65"/>
    </location>
</feature>
<gene>
    <name evidence="4" type="ORF">GDO54_016976</name>
</gene>
<evidence type="ECO:0000256" key="2">
    <source>
        <dbReference type="SAM" id="SignalP"/>
    </source>
</evidence>
<dbReference type="Proteomes" id="UP001181693">
    <property type="component" value="Unassembled WGS sequence"/>
</dbReference>
<dbReference type="AlphaFoldDB" id="A0AAV3A5K0"/>
<keyword evidence="1" id="KW-1133">Transmembrane helix</keyword>
<feature type="chain" id="PRO_5043875749" description="Shisa N-terminal domain-containing protein" evidence="2">
    <location>
        <begin position="22"/>
        <end position="169"/>
    </location>
</feature>
<comment type="caution">
    <text evidence="4">The sequence shown here is derived from an EMBL/GenBank/DDBJ whole genome shotgun (WGS) entry which is preliminary data.</text>
</comment>
<proteinExistence type="predicted"/>
<evidence type="ECO:0000313" key="5">
    <source>
        <dbReference type="Proteomes" id="UP001181693"/>
    </source>
</evidence>
<keyword evidence="1" id="KW-0812">Transmembrane</keyword>
<name>A0AAV3A5K0_PYXAD</name>
<keyword evidence="1" id="KW-0472">Membrane</keyword>
<evidence type="ECO:0000313" key="4">
    <source>
        <dbReference type="EMBL" id="DBA18765.1"/>
    </source>
</evidence>
<evidence type="ECO:0000259" key="3">
    <source>
        <dbReference type="Pfam" id="PF13908"/>
    </source>
</evidence>
<dbReference type="EMBL" id="DYDO01000009">
    <property type="protein sequence ID" value="DBA18765.1"/>
    <property type="molecule type" value="Genomic_DNA"/>
</dbReference>
<sequence length="169" mass="18266">MDQIIKLFAFIGLMCITNVVADDCAPYVGEDFQPHRGQTCVLSFCAGSCTNRYCSIIPGTMLDQSQPLCIMTNLYFVVGIGILLAIGIVAGVISCFFKSLCLYCSLFQRQPRSAHSTNVAVTNIVPQQPLITMPAAAGYQHVPNHAMYAGQPDKAHPPPYPSMAPAYSS</sequence>
<evidence type="ECO:0000256" key="1">
    <source>
        <dbReference type="SAM" id="Phobius"/>
    </source>
</evidence>
<feature type="signal peptide" evidence="2">
    <location>
        <begin position="1"/>
        <end position="21"/>
    </location>
</feature>